<dbReference type="EMBL" id="UINC01098643">
    <property type="protein sequence ID" value="SVC57326.1"/>
    <property type="molecule type" value="Genomic_DNA"/>
</dbReference>
<organism evidence="1">
    <name type="scientific">marine metagenome</name>
    <dbReference type="NCBI Taxonomy" id="408172"/>
    <lineage>
        <taxon>unclassified sequences</taxon>
        <taxon>metagenomes</taxon>
        <taxon>ecological metagenomes</taxon>
    </lineage>
</organism>
<dbReference type="AlphaFoldDB" id="A0A382N8C7"/>
<proteinExistence type="predicted"/>
<accession>A0A382N8C7</accession>
<name>A0A382N8C7_9ZZZZ</name>
<reference evidence="1" key="1">
    <citation type="submission" date="2018-05" db="EMBL/GenBank/DDBJ databases">
        <authorList>
            <person name="Lanie J.A."/>
            <person name="Ng W.-L."/>
            <person name="Kazmierczak K.M."/>
            <person name="Andrzejewski T.M."/>
            <person name="Davidsen T.M."/>
            <person name="Wayne K.J."/>
            <person name="Tettelin H."/>
            <person name="Glass J.I."/>
            <person name="Rusch D."/>
            <person name="Podicherti R."/>
            <person name="Tsui H.-C.T."/>
            <person name="Winkler M.E."/>
        </authorList>
    </citation>
    <scope>NUCLEOTIDE SEQUENCE</scope>
</reference>
<protein>
    <submittedName>
        <fullName evidence="1">Uncharacterized protein</fullName>
    </submittedName>
</protein>
<sequence>MISQSTASNRVISSMHASTSVVSQVNIDWISIGSVPPILMDPIETVLVCRLTGSTLGFLFLVWF</sequence>
<evidence type="ECO:0000313" key="1">
    <source>
        <dbReference type="EMBL" id="SVC57326.1"/>
    </source>
</evidence>
<gene>
    <name evidence="1" type="ORF">METZ01_LOCUS310180</name>
</gene>